<evidence type="ECO:0000256" key="5">
    <source>
        <dbReference type="ARBA" id="ARBA00022555"/>
    </source>
</evidence>
<dbReference type="InterPro" id="IPR036690">
    <property type="entry name" value="Fdx_antiC-bd_sf"/>
</dbReference>
<dbReference type="eggNOG" id="COG0072">
    <property type="taxonomic scope" value="Bacteria"/>
</dbReference>
<evidence type="ECO:0000259" key="18">
    <source>
        <dbReference type="PROSITE" id="PS51447"/>
    </source>
</evidence>
<dbReference type="SUPFAM" id="SSF46955">
    <property type="entry name" value="Putative DNA-binding domain"/>
    <property type="match status" value="1"/>
</dbReference>
<dbReference type="SUPFAM" id="SSF56037">
    <property type="entry name" value="PheT/TilS domain"/>
    <property type="match status" value="1"/>
</dbReference>
<feature type="binding site" evidence="15">
    <location>
        <position position="461"/>
    </location>
    <ligand>
        <name>Mg(2+)</name>
        <dbReference type="ChEBI" id="CHEBI:18420"/>
        <note>shared with alpha subunit</note>
    </ligand>
</feature>
<sequence length="793" mass="86859">MRISEQWLREWVAFEVPAAELSRRLTMAGLEVSSVQAAAPAFSGVIVGEIVQCVPHPNADRLKLCEVRAGDSELVSIVCGAPNARTGLKAPLAQVGAQLPDGLRIRQTRLRGEQSEGMLCSAKELGLADEAAGLLELPQDAPSGMDLRQYLSLDEHLIEVDLTPNRGDCLSMAGVAREVGVLLRKPVTEPSFESVAAVIDDERLVHLDAPADCPRYLGRIVRGVDARAPIPLWLRERLRRAGIRPLSAAVDVTNYVMLELGQPLHAFDLSTLEGDIRVRRAAAGEELALLNGASVELDEQTLVIADTHRPVALAGIMGGAPTAVTEQTRDLFLEAAFFAPQTIAGRARRYGLHTDSAHRFERGVDPNLPRIAMERATRLLIEIAGGRPGPVREASDAACLPPVMELTLRPARVAQLLGSEIPHAEMHEILERLGMSVTESSADAWSIRVPGYRFDIAREVDLIEEIARVWGYDELPARRAPAQLAMIARPERVLPIRRLRQLLIDRGYQEAITYSFVARELEQALDPAAAPIALANPISADLAVMRTSLWPGLIRALLHNQKRQHERVRLFETGLCFSGGLEALRQEPALAGIACGSAWPEQWGMPRRSLDFFDIKGDVEALLALTGESKAFRFAPEPHSALHPGQSARIYRGDRGVGWVGALHPRVQRTLELSAPGFVFELALAEIEAAVLPAFQDLSRYPSIRRDLAIVVDEAVAVQQVQDCIRAAAGENLREIVVFDLYRGQGVSVGRKSLAIGLILQDSSRTLTDREVEEFISCVVGQLRHQLKAELRE</sequence>
<dbReference type="InterPro" id="IPR004532">
    <property type="entry name" value="Phe-tRNA-ligase_IIc_bsu_bact"/>
</dbReference>
<dbReference type="EC" id="6.1.1.20" evidence="15"/>
<dbReference type="SUPFAM" id="SSF50249">
    <property type="entry name" value="Nucleic acid-binding proteins"/>
    <property type="match status" value="1"/>
</dbReference>
<keyword evidence="9 15" id="KW-0067">ATP-binding</keyword>
<keyword evidence="8 15" id="KW-0547">Nucleotide-binding</keyword>
<dbReference type="Gene3D" id="3.50.40.10">
    <property type="entry name" value="Phenylalanyl-trna Synthetase, Chain B, domain 3"/>
    <property type="match status" value="1"/>
</dbReference>
<feature type="domain" description="FDX-ACB" evidence="18">
    <location>
        <begin position="699"/>
        <end position="792"/>
    </location>
</feature>
<dbReference type="PANTHER" id="PTHR10947">
    <property type="entry name" value="PHENYLALANYL-TRNA SYNTHETASE BETA CHAIN AND LEUCINE-RICH REPEAT-CONTAINING PROTEIN 47"/>
    <property type="match status" value="1"/>
</dbReference>
<dbReference type="Gene3D" id="2.40.50.140">
    <property type="entry name" value="Nucleic acid-binding proteins"/>
    <property type="match status" value="1"/>
</dbReference>
<dbReference type="AlphaFoldDB" id="A4BM72"/>
<dbReference type="Pfam" id="PF03483">
    <property type="entry name" value="B3_4"/>
    <property type="match status" value="1"/>
</dbReference>
<dbReference type="Gene3D" id="3.30.56.10">
    <property type="match status" value="2"/>
</dbReference>
<dbReference type="InterPro" id="IPR045060">
    <property type="entry name" value="Phe-tRNA-ligase_IIc_bsu"/>
</dbReference>
<evidence type="ECO:0000256" key="2">
    <source>
        <dbReference type="ARBA" id="ARBA00008653"/>
    </source>
</evidence>
<evidence type="ECO:0000256" key="9">
    <source>
        <dbReference type="ARBA" id="ARBA00022840"/>
    </source>
</evidence>
<organism evidence="20 21">
    <name type="scientific">Nitrococcus mobilis Nb-231</name>
    <dbReference type="NCBI Taxonomy" id="314278"/>
    <lineage>
        <taxon>Bacteria</taxon>
        <taxon>Pseudomonadati</taxon>
        <taxon>Pseudomonadota</taxon>
        <taxon>Gammaproteobacteria</taxon>
        <taxon>Chromatiales</taxon>
        <taxon>Ectothiorhodospiraceae</taxon>
        <taxon>Nitrococcus</taxon>
    </lineage>
</organism>
<keyword evidence="12 15" id="KW-0648">Protein biosynthesis</keyword>
<dbReference type="NCBIfam" id="NF045760">
    <property type="entry name" value="YtpR"/>
    <property type="match status" value="1"/>
</dbReference>
<dbReference type="STRING" id="314278.NB231_16358"/>
<dbReference type="CDD" id="cd02796">
    <property type="entry name" value="tRNA_bind_bactPheRS"/>
    <property type="match status" value="1"/>
</dbReference>
<comment type="catalytic activity">
    <reaction evidence="14 15">
        <text>tRNA(Phe) + L-phenylalanine + ATP = L-phenylalanyl-tRNA(Phe) + AMP + diphosphate + H(+)</text>
        <dbReference type="Rhea" id="RHEA:19413"/>
        <dbReference type="Rhea" id="RHEA-COMP:9668"/>
        <dbReference type="Rhea" id="RHEA-COMP:9699"/>
        <dbReference type="ChEBI" id="CHEBI:15378"/>
        <dbReference type="ChEBI" id="CHEBI:30616"/>
        <dbReference type="ChEBI" id="CHEBI:33019"/>
        <dbReference type="ChEBI" id="CHEBI:58095"/>
        <dbReference type="ChEBI" id="CHEBI:78442"/>
        <dbReference type="ChEBI" id="CHEBI:78531"/>
        <dbReference type="ChEBI" id="CHEBI:456215"/>
        <dbReference type="EC" id="6.1.1.20"/>
    </reaction>
</comment>
<dbReference type="PROSITE" id="PS51447">
    <property type="entry name" value="FDX_ACB"/>
    <property type="match status" value="1"/>
</dbReference>
<dbReference type="SUPFAM" id="SSF55681">
    <property type="entry name" value="Class II aaRS and biotin synthetases"/>
    <property type="match status" value="1"/>
</dbReference>
<gene>
    <name evidence="15" type="primary">pheT</name>
    <name evidence="20" type="ORF">NB231_16358</name>
</gene>
<comment type="caution">
    <text evidence="20">The sequence shown here is derived from an EMBL/GenBank/DDBJ whole genome shotgun (WGS) entry which is preliminary data.</text>
</comment>
<comment type="subunit">
    <text evidence="3 15">Tetramer of two alpha and two beta subunits.</text>
</comment>
<evidence type="ECO:0000259" key="19">
    <source>
        <dbReference type="PROSITE" id="PS51483"/>
    </source>
</evidence>
<dbReference type="Gene3D" id="3.30.930.10">
    <property type="entry name" value="Bira Bifunctional Protein, Domain 2"/>
    <property type="match status" value="1"/>
</dbReference>
<feature type="binding site" evidence="15">
    <location>
        <position position="455"/>
    </location>
    <ligand>
        <name>Mg(2+)</name>
        <dbReference type="ChEBI" id="CHEBI:18420"/>
        <note>shared with alpha subunit</note>
    </ligand>
</feature>
<evidence type="ECO:0000256" key="13">
    <source>
        <dbReference type="ARBA" id="ARBA00023146"/>
    </source>
</evidence>
<keyword evidence="10 15" id="KW-0460">Magnesium</keyword>
<dbReference type="FunFam" id="3.30.70.380:FF:000001">
    <property type="entry name" value="Phenylalanine--tRNA ligase beta subunit"/>
    <property type="match status" value="1"/>
</dbReference>
<dbReference type="InterPro" id="IPR045864">
    <property type="entry name" value="aa-tRNA-synth_II/BPL/LPL"/>
</dbReference>
<dbReference type="FunFam" id="3.50.40.10:FF:000001">
    <property type="entry name" value="Phenylalanine--tRNA ligase beta subunit"/>
    <property type="match status" value="1"/>
</dbReference>
<dbReference type="InterPro" id="IPR012340">
    <property type="entry name" value="NA-bd_OB-fold"/>
</dbReference>
<dbReference type="GO" id="GO:0005524">
    <property type="term" value="F:ATP binding"/>
    <property type="evidence" value="ECO:0007669"/>
    <property type="project" value="UniProtKB-UniRule"/>
</dbReference>
<feature type="domain" description="B5" evidence="19">
    <location>
        <begin position="401"/>
        <end position="477"/>
    </location>
</feature>
<evidence type="ECO:0000256" key="10">
    <source>
        <dbReference type="ARBA" id="ARBA00022842"/>
    </source>
</evidence>
<dbReference type="SUPFAM" id="SSF54991">
    <property type="entry name" value="Anticodon-binding domain of PheRS"/>
    <property type="match status" value="1"/>
</dbReference>
<evidence type="ECO:0000256" key="7">
    <source>
        <dbReference type="ARBA" id="ARBA00022723"/>
    </source>
</evidence>
<dbReference type="InterPro" id="IPR005146">
    <property type="entry name" value="B3/B4_tRNA-bd"/>
</dbReference>
<protein>
    <recommendedName>
        <fullName evidence="15">Phenylalanine--tRNA ligase beta subunit</fullName>
        <ecNumber evidence="15">6.1.1.20</ecNumber>
    </recommendedName>
    <alternativeName>
        <fullName evidence="15">Phenylalanyl-tRNA synthetase beta subunit</fullName>
        <shortName evidence="15">PheRS</shortName>
    </alternativeName>
</protein>
<dbReference type="FunFam" id="2.40.50.140:FF:000045">
    <property type="entry name" value="Phenylalanine--tRNA ligase beta subunit"/>
    <property type="match status" value="1"/>
</dbReference>
<dbReference type="GO" id="GO:0000287">
    <property type="term" value="F:magnesium ion binding"/>
    <property type="evidence" value="ECO:0007669"/>
    <property type="project" value="UniProtKB-UniRule"/>
</dbReference>
<accession>A4BM72</accession>
<dbReference type="InterPro" id="IPR005147">
    <property type="entry name" value="tRNA_synthase_B5-dom"/>
</dbReference>
<feature type="binding site" evidence="15">
    <location>
        <position position="465"/>
    </location>
    <ligand>
        <name>Mg(2+)</name>
        <dbReference type="ChEBI" id="CHEBI:18420"/>
        <note>shared with alpha subunit</note>
    </ligand>
</feature>
<dbReference type="OrthoDB" id="9805455at2"/>
<dbReference type="Pfam" id="PF01588">
    <property type="entry name" value="tRNA_bind"/>
    <property type="match status" value="1"/>
</dbReference>
<dbReference type="CDD" id="cd00769">
    <property type="entry name" value="PheRS_beta_core"/>
    <property type="match status" value="1"/>
</dbReference>
<evidence type="ECO:0000313" key="21">
    <source>
        <dbReference type="Proteomes" id="UP000003374"/>
    </source>
</evidence>
<dbReference type="GO" id="GO:0006432">
    <property type="term" value="P:phenylalanyl-tRNA aminoacylation"/>
    <property type="evidence" value="ECO:0007669"/>
    <property type="project" value="UniProtKB-UniRule"/>
</dbReference>
<comment type="cofactor">
    <cofactor evidence="15">
        <name>Mg(2+)</name>
        <dbReference type="ChEBI" id="CHEBI:18420"/>
    </cofactor>
    <text evidence="15">Binds 2 magnesium ions per tetramer.</text>
</comment>
<dbReference type="InterPro" id="IPR009061">
    <property type="entry name" value="DNA-bd_dom_put_sf"/>
</dbReference>
<feature type="binding site" evidence="15">
    <location>
        <position position="464"/>
    </location>
    <ligand>
        <name>Mg(2+)</name>
        <dbReference type="ChEBI" id="CHEBI:18420"/>
        <note>shared with alpha subunit</note>
    </ligand>
</feature>
<dbReference type="InterPro" id="IPR041616">
    <property type="entry name" value="PheRS_beta_core"/>
</dbReference>
<evidence type="ECO:0000256" key="8">
    <source>
        <dbReference type="ARBA" id="ARBA00022741"/>
    </source>
</evidence>
<name>A4BM72_9GAMM</name>
<dbReference type="HOGENOM" id="CLU_016891_0_0_6"/>
<dbReference type="Pfam" id="PF03484">
    <property type="entry name" value="B5"/>
    <property type="match status" value="1"/>
</dbReference>
<dbReference type="Pfam" id="PF17759">
    <property type="entry name" value="tRNA_synthFbeta"/>
    <property type="match status" value="1"/>
</dbReference>
<dbReference type="GO" id="GO:0009328">
    <property type="term" value="C:phenylalanine-tRNA ligase complex"/>
    <property type="evidence" value="ECO:0007669"/>
    <property type="project" value="TreeGrafter"/>
</dbReference>
<dbReference type="Gene3D" id="3.30.70.380">
    <property type="entry name" value="Ferrodoxin-fold anticodon-binding domain"/>
    <property type="match status" value="1"/>
</dbReference>
<keyword evidence="13 15" id="KW-0030">Aminoacyl-tRNA synthetase</keyword>
<proteinExistence type="inferred from homology"/>
<dbReference type="Proteomes" id="UP000003374">
    <property type="component" value="Unassembled WGS sequence"/>
</dbReference>
<dbReference type="Pfam" id="PF03147">
    <property type="entry name" value="FDX-ACB"/>
    <property type="match status" value="1"/>
</dbReference>
<evidence type="ECO:0000256" key="11">
    <source>
        <dbReference type="ARBA" id="ARBA00022884"/>
    </source>
</evidence>
<evidence type="ECO:0000256" key="3">
    <source>
        <dbReference type="ARBA" id="ARBA00011209"/>
    </source>
</evidence>
<keyword evidence="5 16" id="KW-0820">tRNA-binding</keyword>
<dbReference type="SMART" id="SM00896">
    <property type="entry name" value="FDX-ACB"/>
    <property type="match status" value="1"/>
</dbReference>
<evidence type="ECO:0000256" key="15">
    <source>
        <dbReference type="HAMAP-Rule" id="MF_00283"/>
    </source>
</evidence>
<evidence type="ECO:0000259" key="17">
    <source>
        <dbReference type="PROSITE" id="PS50886"/>
    </source>
</evidence>
<evidence type="ECO:0000256" key="1">
    <source>
        <dbReference type="ARBA" id="ARBA00004496"/>
    </source>
</evidence>
<dbReference type="RefSeq" id="WP_005004671.1">
    <property type="nucleotide sequence ID" value="NZ_CH672427.1"/>
</dbReference>
<dbReference type="InterPro" id="IPR005121">
    <property type="entry name" value="Fdx_antiC-bd"/>
</dbReference>
<feature type="domain" description="TRNA-binding" evidence="17">
    <location>
        <begin position="39"/>
        <end position="148"/>
    </location>
</feature>
<evidence type="ECO:0000256" key="6">
    <source>
        <dbReference type="ARBA" id="ARBA00022598"/>
    </source>
</evidence>
<reference evidence="20 21" key="1">
    <citation type="submission" date="2006-02" db="EMBL/GenBank/DDBJ databases">
        <authorList>
            <person name="Waterbury J."/>
            <person name="Ferriera S."/>
            <person name="Johnson J."/>
            <person name="Kravitz S."/>
            <person name="Halpern A."/>
            <person name="Remington K."/>
            <person name="Beeson K."/>
            <person name="Tran B."/>
            <person name="Rogers Y.-H."/>
            <person name="Friedman R."/>
            <person name="Venter J.C."/>
        </authorList>
    </citation>
    <scope>NUCLEOTIDE SEQUENCE [LARGE SCALE GENOMIC DNA]</scope>
    <source>
        <strain evidence="20 21">Nb-231</strain>
    </source>
</reference>
<evidence type="ECO:0000256" key="4">
    <source>
        <dbReference type="ARBA" id="ARBA00022490"/>
    </source>
</evidence>
<evidence type="ECO:0000256" key="14">
    <source>
        <dbReference type="ARBA" id="ARBA00049255"/>
    </source>
</evidence>
<dbReference type="FunFam" id="3.30.56.10:FF:000002">
    <property type="entry name" value="Phenylalanine--tRNA ligase beta subunit"/>
    <property type="match status" value="1"/>
</dbReference>
<dbReference type="FunFam" id="3.30.930.10:FF:000022">
    <property type="entry name" value="Phenylalanine--tRNA ligase beta subunit"/>
    <property type="match status" value="1"/>
</dbReference>
<dbReference type="SMART" id="SM00873">
    <property type="entry name" value="B3_4"/>
    <property type="match status" value="1"/>
</dbReference>
<dbReference type="GO" id="GO:0000049">
    <property type="term" value="F:tRNA binding"/>
    <property type="evidence" value="ECO:0007669"/>
    <property type="project" value="UniProtKB-UniRule"/>
</dbReference>
<comment type="similarity">
    <text evidence="2 15">Belongs to the phenylalanyl-tRNA synthetase beta subunit family. Type 1 subfamily.</text>
</comment>
<evidence type="ECO:0000313" key="20">
    <source>
        <dbReference type="EMBL" id="EAR23410.1"/>
    </source>
</evidence>
<comment type="subcellular location">
    <subcellularLocation>
        <location evidence="1 15">Cytoplasm</location>
    </subcellularLocation>
</comment>
<evidence type="ECO:0000256" key="16">
    <source>
        <dbReference type="PROSITE-ProRule" id="PRU00209"/>
    </source>
</evidence>
<dbReference type="PROSITE" id="PS51483">
    <property type="entry name" value="B5"/>
    <property type="match status" value="1"/>
</dbReference>
<keyword evidence="11 16" id="KW-0694">RNA-binding</keyword>
<dbReference type="PROSITE" id="PS50886">
    <property type="entry name" value="TRBD"/>
    <property type="match status" value="1"/>
</dbReference>
<keyword evidence="6 15" id="KW-0436">Ligase</keyword>
<dbReference type="EMBL" id="AAOF01000001">
    <property type="protein sequence ID" value="EAR23410.1"/>
    <property type="molecule type" value="Genomic_DNA"/>
</dbReference>
<keyword evidence="7 15" id="KW-0479">Metal-binding</keyword>
<dbReference type="InterPro" id="IPR033714">
    <property type="entry name" value="tRNA_bind_bactPheRS"/>
</dbReference>
<dbReference type="PANTHER" id="PTHR10947:SF0">
    <property type="entry name" value="PHENYLALANINE--TRNA LIGASE BETA SUBUNIT"/>
    <property type="match status" value="1"/>
</dbReference>
<dbReference type="InterPro" id="IPR002547">
    <property type="entry name" value="tRNA-bd_dom"/>
</dbReference>
<dbReference type="HAMAP" id="MF_00283">
    <property type="entry name" value="Phe_tRNA_synth_beta1"/>
    <property type="match status" value="1"/>
</dbReference>
<evidence type="ECO:0000256" key="12">
    <source>
        <dbReference type="ARBA" id="ARBA00022917"/>
    </source>
</evidence>
<dbReference type="SMART" id="SM00874">
    <property type="entry name" value="B5"/>
    <property type="match status" value="1"/>
</dbReference>
<keyword evidence="21" id="KW-1185">Reference proteome</keyword>
<keyword evidence="4 15" id="KW-0963">Cytoplasm</keyword>
<dbReference type="InterPro" id="IPR020825">
    <property type="entry name" value="Phe-tRNA_synthase-like_B3/B4"/>
</dbReference>
<dbReference type="NCBIfam" id="TIGR00472">
    <property type="entry name" value="pheT_bact"/>
    <property type="match status" value="1"/>
</dbReference>
<dbReference type="GO" id="GO:0004826">
    <property type="term" value="F:phenylalanine-tRNA ligase activity"/>
    <property type="evidence" value="ECO:0007669"/>
    <property type="project" value="UniProtKB-UniRule"/>
</dbReference>